<dbReference type="OrthoDB" id="5981253at2759"/>
<dbReference type="InterPro" id="IPR000276">
    <property type="entry name" value="GPCR_Rhodpsn"/>
</dbReference>
<dbReference type="PRINTS" id="PR00237">
    <property type="entry name" value="GPCRRHODOPSN"/>
</dbReference>
<dbReference type="GO" id="GO:0019957">
    <property type="term" value="F:C-C chemokine binding"/>
    <property type="evidence" value="ECO:0007669"/>
    <property type="project" value="TreeGrafter"/>
</dbReference>
<dbReference type="InterPro" id="IPR000355">
    <property type="entry name" value="Chemokine_rcpt"/>
</dbReference>
<evidence type="ECO:0000256" key="10">
    <source>
        <dbReference type="SAM" id="Phobius"/>
    </source>
</evidence>
<dbReference type="PANTHER" id="PTHR10489">
    <property type="entry name" value="CELL ADHESION MOLECULE"/>
    <property type="match status" value="1"/>
</dbReference>
<feature type="transmembrane region" description="Helical" evidence="10">
    <location>
        <begin position="122"/>
        <end position="147"/>
    </location>
</feature>
<evidence type="ECO:0000259" key="11">
    <source>
        <dbReference type="PROSITE" id="PS50262"/>
    </source>
</evidence>
<feature type="transmembrane region" description="Helical" evidence="10">
    <location>
        <begin position="497"/>
        <end position="516"/>
    </location>
</feature>
<gene>
    <name evidence="12" type="ORF">F7725_018750</name>
</gene>
<organism evidence="12 13">
    <name type="scientific">Dissostichus mawsoni</name>
    <name type="common">Antarctic cod</name>
    <dbReference type="NCBI Taxonomy" id="36200"/>
    <lineage>
        <taxon>Eukaryota</taxon>
        <taxon>Metazoa</taxon>
        <taxon>Chordata</taxon>
        <taxon>Craniata</taxon>
        <taxon>Vertebrata</taxon>
        <taxon>Euteleostomi</taxon>
        <taxon>Actinopterygii</taxon>
        <taxon>Neopterygii</taxon>
        <taxon>Teleostei</taxon>
        <taxon>Neoteleostei</taxon>
        <taxon>Acanthomorphata</taxon>
        <taxon>Eupercaria</taxon>
        <taxon>Perciformes</taxon>
        <taxon>Notothenioidei</taxon>
        <taxon>Nototheniidae</taxon>
        <taxon>Dissostichus</taxon>
    </lineage>
</organism>
<dbReference type="GO" id="GO:0060326">
    <property type="term" value="P:cell chemotaxis"/>
    <property type="evidence" value="ECO:0007669"/>
    <property type="project" value="TreeGrafter"/>
</dbReference>
<dbReference type="Gene3D" id="1.20.1070.10">
    <property type="entry name" value="Rhodopsin 7-helix transmembrane proteins"/>
    <property type="match status" value="4"/>
</dbReference>
<comment type="similarity">
    <text evidence="9">Belongs to the G-protein coupled receptor 1 family.</text>
</comment>
<feature type="domain" description="G-protein coupled receptors family 1 profile" evidence="11">
    <location>
        <begin position="23"/>
        <end position="271"/>
    </location>
</feature>
<feature type="transmembrane region" description="Helical" evidence="10">
    <location>
        <begin position="885"/>
        <end position="906"/>
    </location>
</feature>
<dbReference type="GO" id="GO:0016493">
    <property type="term" value="F:C-C chemokine receptor activity"/>
    <property type="evidence" value="ECO:0007669"/>
    <property type="project" value="TreeGrafter"/>
</dbReference>
<dbReference type="PANTHER" id="PTHR10489:SF686">
    <property type="entry name" value="C-C CHEMOKINE RECEPTOR TYPE 5"/>
    <property type="match status" value="1"/>
</dbReference>
<keyword evidence="8 9" id="KW-0807">Transducer</keyword>
<evidence type="ECO:0000256" key="1">
    <source>
        <dbReference type="ARBA" id="ARBA00004651"/>
    </source>
</evidence>
<dbReference type="PRINTS" id="PR00657">
    <property type="entry name" value="CCCHEMOKINER"/>
</dbReference>
<dbReference type="CDD" id="cd14984">
    <property type="entry name" value="7tmA_Chemokine_R"/>
    <property type="match status" value="3"/>
</dbReference>
<keyword evidence="3 9" id="KW-0812">Transmembrane</keyword>
<evidence type="ECO:0000256" key="6">
    <source>
        <dbReference type="ARBA" id="ARBA00023136"/>
    </source>
</evidence>
<keyword evidence="6 10" id="KW-0472">Membrane</keyword>
<comment type="caution">
    <text evidence="12">The sequence shown here is derived from an EMBL/GenBank/DDBJ whole genome shotgun (WGS) entry which is preliminary data.</text>
</comment>
<evidence type="ECO:0000313" key="12">
    <source>
        <dbReference type="EMBL" id="KAF3840033.1"/>
    </source>
</evidence>
<dbReference type="Proteomes" id="UP000518266">
    <property type="component" value="Unassembled WGS sequence"/>
</dbReference>
<dbReference type="EMBL" id="JAAKFY010000021">
    <property type="protein sequence ID" value="KAF3840033.1"/>
    <property type="molecule type" value="Genomic_DNA"/>
</dbReference>
<dbReference type="GO" id="GO:0006955">
    <property type="term" value="P:immune response"/>
    <property type="evidence" value="ECO:0007669"/>
    <property type="project" value="TreeGrafter"/>
</dbReference>
<feature type="transmembrane region" description="Helical" evidence="10">
    <location>
        <begin position="813"/>
        <end position="834"/>
    </location>
</feature>
<feature type="transmembrane region" description="Helical" evidence="10">
    <location>
        <begin position="576"/>
        <end position="601"/>
    </location>
</feature>
<dbReference type="GO" id="GO:0009897">
    <property type="term" value="C:external side of plasma membrane"/>
    <property type="evidence" value="ECO:0007669"/>
    <property type="project" value="TreeGrafter"/>
</dbReference>
<dbReference type="InterPro" id="IPR050119">
    <property type="entry name" value="CCR1-9-like"/>
</dbReference>
<dbReference type="PROSITE" id="PS50262">
    <property type="entry name" value="G_PROTEIN_RECEP_F1_2"/>
    <property type="match status" value="4"/>
</dbReference>
<feature type="transmembrane region" description="Helical" evidence="10">
    <location>
        <begin position="975"/>
        <end position="995"/>
    </location>
</feature>
<feature type="domain" description="G-protein coupled receptors family 1 profile" evidence="11">
    <location>
        <begin position="825"/>
        <end position="1071"/>
    </location>
</feature>
<evidence type="ECO:0000256" key="8">
    <source>
        <dbReference type="ARBA" id="ARBA00023224"/>
    </source>
</evidence>
<feature type="transmembrane region" description="Helical" evidence="10">
    <location>
        <begin position="1007"/>
        <end position="1033"/>
    </location>
</feature>
<keyword evidence="5 9" id="KW-0297">G-protein coupled receptor</keyword>
<reference evidence="12 13" key="1">
    <citation type="submission" date="2020-03" db="EMBL/GenBank/DDBJ databases">
        <title>Dissostichus mawsoni Genome sequencing and assembly.</title>
        <authorList>
            <person name="Park H."/>
        </authorList>
    </citation>
    <scope>NUCLEOTIDE SEQUENCE [LARGE SCALE GENOMIC DNA]</scope>
    <source>
        <strain evidence="12">DM0001</strain>
        <tissue evidence="12">Muscle</tissue>
    </source>
</reference>
<feature type="domain" description="G-protein coupled receptors family 1 profile" evidence="11">
    <location>
        <begin position="371"/>
        <end position="460"/>
    </location>
</feature>
<dbReference type="PROSITE" id="PS00237">
    <property type="entry name" value="G_PROTEIN_RECEP_F1_1"/>
    <property type="match status" value="3"/>
</dbReference>
<keyword evidence="4 10" id="KW-1133">Transmembrane helix</keyword>
<evidence type="ECO:0000313" key="13">
    <source>
        <dbReference type="Proteomes" id="UP000518266"/>
    </source>
</evidence>
<sequence length="1119" mass="127413">MLNFNKLFLPTLYSFVFVLGFLGNGLVVCVLVKHRNQTNLTDICLFNLALSDLLFVLTLPFYSHYSRVGQWTFGDFMCRFASGSHSTGFFCSIFFMVVMTLDRYMVIMHAHKVALYRSLRSGIALTVFIWMLSFCISVPDIIFTKVINESNGVVCRYEPENDDWRLYNTFTITVLGLVIPLLVMIVCYSRIIPILVNMRSAKKHRVVKLILSIMIAFFLLWAPYNLSLFLWFLKSKGLLSNECSVGSSLRLSITVTETLAYTHCCLNPIIYAFVGQKFMKRALPLLRKCVPGVLLPSNRDFSDSSYRKSSVSRSSDVPSIISMNISEYESFPYLDYDYNDTCDQDGGPELPNGTTILHMLYYMLFFLSVLGNTTIFWVLIRYIKLKSMTDVCLLNLALSDLILAASLPLLVNYQNLATCKLLTGVYQVGFYSENLFVTLMSVDRYLAIVHAVAAIHHGNPWVEICRLGDRSRRQQLSNGLVVCVLVKHRNQTNLTDICLFNLALSDLLFVLTLPFYSHYSRVGQWTFGDFMCRFASGSHSTGFFCSIFFMVVMTLDRYMVIMHAHKVALYRSLRSGIALTVFIWMLSFCISVPDIIFTKVINESNGVVCRYEPENDDWRLYNTFTITVLGLVIPLLVMIVCYSRIIPILVNMRSAKKHRVVKLILSIVIAFFLLWAPYNLSLFLWFLKSKGLLSNECSVGSSLRLSITVTETLAYTHCCLNPIIYAFVGQKFMKRALPLLRKCVPGVLLPSNRDFSDSSYRKSSVSRSSDVPSIISMNISEYESFPYLDYDYNDTCDQDGGPELPNGTTILHMLYYMLFFLSVLGNTTIFWVLIRYIKLKSMTDVCLLNLALSDLILAASLPLLVNYQNLATCKLLTGVYQVGFYSGNLFVTLMSVDRYLAIVHAVAAMRARTLRYGIIASITIWIISVIMAIPGLRFAALEIDPEDNSSVCQPFYPHESQLLWKMLRNFSENTVGLFVGLPVMIFCYVKILVVLSKSRNSKKDRAIKLIFTIVCVFVICWVPYNVVVLLKTLQLFLETLKTCQAEKAINSAMSYAEIIALSHCCVNPIIYAFVGEKFRRSLRNALTRYFCWRQLSRGTLSHRDTTEKETSNTPVKSDY</sequence>
<feature type="transmembrane region" description="Helical" evidence="10">
    <location>
        <begin position="1053"/>
        <end position="1074"/>
    </location>
</feature>
<evidence type="ECO:0000256" key="4">
    <source>
        <dbReference type="ARBA" id="ARBA00022989"/>
    </source>
</evidence>
<dbReference type="GO" id="GO:0007204">
    <property type="term" value="P:positive regulation of cytosolic calcium ion concentration"/>
    <property type="evidence" value="ECO:0007669"/>
    <property type="project" value="TreeGrafter"/>
</dbReference>
<name>A0A7J5XTA2_DISMA</name>
<evidence type="ECO:0000256" key="3">
    <source>
        <dbReference type="ARBA" id="ARBA00022692"/>
    </source>
</evidence>
<keyword evidence="2" id="KW-1003">Cell membrane</keyword>
<dbReference type="InterPro" id="IPR017452">
    <property type="entry name" value="GPCR_Rhodpsn_7TM"/>
</dbReference>
<keyword evidence="7 9" id="KW-0675">Receptor</keyword>
<feature type="transmembrane region" description="Helical" evidence="10">
    <location>
        <begin position="83"/>
        <end position="101"/>
    </location>
</feature>
<feature type="transmembrane region" description="Helical" evidence="10">
    <location>
        <begin position="846"/>
        <end position="865"/>
    </location>
</feature>
<feature type="transmembrane region" description="Helical" evidence="10">
    <location>
        <begin position="209"/>
        <end position="232"/>
    </location>
</feature>
<evidence type="ECO:0000256" key="2">
    <source>
        <dbReference type="ARBA" id="ARBA00022475"/>
    </source>
</evidence>
<proteinExistence type="inferred from homology"/>
<dbReference type="SUPFAM" id="SSF81321">
    <property type="entry name" value="Family A G protein-coupled receptor-like"/>
    <property type="match status" value="4"/>
</dbReference>
<feature type="transmembrane region" description="Helical" evidence="10">
    <location>
        <begin position="918"/>
        <end position="940"/>
    </location>
</feature>
<feature type="transmembrane region" description="Helical" evidence="10">
    <location>
        <begin position="167"/>
        <end position="188"/>
    </location>
</feature>
<feature type="transmembrane region" description="Helical" evidence="10">
    <location>
        <begin position="359"/>
        <end position="380"/>
    </location>
</feature>
<feature type="transmembrane region" description="Helical" evidence="10">
    <location>
        <begin position="621"/>
        <end position="642"/>
    </location>
</feature>
<accession>A0A7J5XTA2</accession>
<keyword evidence="13" id="KW-1185">Reference proteome</keyword>
<feature type="transmembrane region" description="Helical" evidence="10">
    <location>
        <begin position="536"/>
        <end position="555"/>
    </location>
</feature>
<dbReference type="Pfam" id="PF00001">
    <property type="entry name" value="7tm_1"/>
    <property type="match status" value="4"/>
</dbReference>
<feature type="transmembrane region" description="Helical" evidence="10">
    <location>
        <begin position="12"/>
        <end position="32"/>
    </location>
</feature>
<evidence type="ECO:0000256" key="5">
    <source>
        <dbReference type="ARBA" id="ARBA00023040"/>
    </source>
</evidence>
<feature type="transmembrane region" description="Helical" evidence="10">
    <location>
        <begin position="44"/>
        <end position="63"/>
    </location>
</feature>
<feature type="domain" description="G-protein coupled receptors family 1 profile" evidence="11">
    <location>
        <begin position="477"/>
        <end position="725"/>
    </location>
</feature>
<evidence type="ECO:0000256" key="7">
    <source>
        <dbReference type="ARBA" id="ARBA00023170"/>
    </source>
</evidence>
<comment type="subcellular location">
    <subcellularLocation>
        <location evidence="1">Cell membrane</location>
        <topology evidence="1">Multi-pass membrane protein</topology>
    </subcellularLocation>
</comment>
<evidence type="ECO:0000256" key="9">
    <source>
        <dbReference type="RuleBase" id="RU000688"/>
    </source>
</evidence>
<protein>
    <recommendedName>
        <fullName evidence="11">G-protein coupled receptors family 1 profile domain-containing protein</fullName>
    </recommendedName>
</protein>
<dbReference type="GO" id="GO:0019722">
    <property type="term" value="P:calcium-mediated signaling"/>
    <property type="evidence" value="ECO:0007669"/>
    <property type="project" value="TreeGrafter"/>
</dbReference>
<feature type="transmembrane region" description="Helical" evidence="10">
    <location>
        <begin position="663"/>
        <end position="686"/>
    </location>
</feature>
<dbReference type="AlphaFoldDB" id="A0A7J5XTA2"/>